<evidence type="ECO:0000256" key="6">
    <source>
        <dbReference type="ARBA" id="ARBA00022670"/>
    </source>
</evidence>
<evidence type="ECO:0000256" key="5">
    <source>
        <dbReference type="ARBA" id="ARBA00022490"/>
    </source>
</evidence>
<dbReference type="InterPro" id="IPR033694">
    <property type="entry name" value="PGPEP1_Cys_AS"/>
</dbReference>
<keyword evidence="6" id="KW-0645">Protease</keyword>
<feature type="active site" evidence="9">
    <location>
        <position position="79"/>
    </location>
</feature>
<evidence type="ECO:0000256" key="8">
    <source>
        <dbReference type="ARBA" id="ARBA00022807"/>
    </source>
</evidence>
<dbReference type="EC" id="3.4.19.3" evidence="9"/>
<dbReference type="GO" id="GO:0016920">
    <property type="term" value="F:pyroglutamyl-peptidase activity"/>
    <property type="evidence" value="ECO:0007669"/>
    <property type="project" value="UniProtKB-EC"/>
</dbReference>
<dbReference type="PANTHER" id="PTHR23402:SF1">
    <property type="entry name" value="PYROGLUTAMYL-PEPTIDASE I"/>
    <property type="match status" value="1"/>
</dbReference>
<evidence type="ECO:0000256" key="10">
    <source>
        <dbReference type="PROSITE-ProRule" id="PRU10077"/>
    </source>
</evidence>
<dbReference type="Proteomes" id="UP000295391">
    <property type="component" value="Unassembled WGS sequence"/>
</dbReference>
<dbReference type="InterPro" id="IPR016125">
    <property type="entry name" value="Peptidase_C15-like"/>
</dbReference>
<comment type="subcellular location">
    <subcellularLocation>
        <location evidence="3">Cytoplasm</location>
    </subcellularLocation>
</comment>
<dbReference type="PIRSF" id="PIRSF015592">
    <property type="entry name" value="Prld-crbxl_pptds"/>
    <property type="match status" value="1"/>
</dbReference>
<dbReference type="Pfam" id="PF01470">
    <property type="entry name" value="Peptidase_C15"/>
    <property type="match status" value="1"/>
</dbReference>
<protein>
    <recommendedName>
        <fullName evidence="9">Pyroglutamyl-peptidase I</fullName>
        <ecNumber evidence="9">3.4.19.3</ecNumber>
    </recommendedName>
</protein>
<evidence type="ECO:0000256" key="3">
    <source>
        <dbReference type="ARBA" id="ARBA00004496"/>
    </source>
</evidence>
<dbReference type="EMBL" id="SNYR01000002">
    <property type="protein sequence ID" value="TDQ64101.1"/>
    <property type="molecule type" value="Genomic_DNA"/>
</dbReference>
<evidence type="ECO:0000256" key="1">
    <source>
        <dbReference type="ARBA" id="ARBA00001770"/>
    </source>
</evidence>
<dbReference type="CDD" id="cd00501">
    <property type="entry name" value="Peptidase_C15"/>
    <property type="match status" value="1"/>
</dbReference>
<comment type="catalytic activity">
    <reaction evidence="1 9">
        <text>Release of an N-terminal pyroglutamyl group from a polypeptide, the second amino acid generally not being Pro.</text>
        <dbReference type="EC" id="3.4.19.3"/>
    </reaction>
</comment>
<keyword evidence="7" id="KW-0378">Hydrolase</keyword>
<dbReference type="FunFam" id="3.40.630.20:FF:000001">
    <property type="entry name" value="Pyrrolidone-carboxylate peptidase"/>
    <property type="match status" value="1"/>
</dbReference>
<dbReference type="RefSeq" id="WP_133572728.1">
    <property type="nucleotide sequence ID" value="NZ_SNYR01000002.1"/>
</dbReference>
<evidence type="ECO:0000313" key="11">
    <source>
        <dbReference type="EMBL" id="TDQ64101.1"/>
    </source>
</evidence>
<dbReference type="PROSITE" id="PS01334">
    <property type="entry name" value="PYRASE_CYS"/>
    <property type="match status" value="1"/>
</dbReference>
<comment type="caution">
    <text evidence="11">The sequence shown here is derived from an EMBL/GenBank/DDBJ whole genome shotgun (WGS) entry which is preliminary data.</text>
</comment>
<sequence>MKILLTGFEPFGGETTNPAQQLALALDGETHNGAQIVSAILPVARFTAIDQMRDLLDMHDPQLVVALGLAAGRADITPEKVAINFDDFRIADNQGHQPKGEPIDADGPAAYFSSLPINLMVKEMGHLVPASVSFSAGTFVCNHLMYGLMHACAQHRPNVRAGFVHVPQATENLAQDDHEMPHLPLAQMTEALERAIWAAAAHTGDDIQVQAGDTH</sequence>
<evidence type="ECO:0000313" key="12">
    <source>
        <dbReference type="Proteomes" id="UP000295391"/>
    </source>
</evidence>
<dbReference type="GO" id="GO:0005829">
    <property type="term" value="C:cytosol"/>
    <property type="evidence" value="ECO:0007669"/>
    <property type="project" value="InterPro"/>
</dbReference>
<proteinExistence type="inferred from homology"/>
<evidence type="ECO:0000256" key="9">
    <source>
        <dbReference type="PROSITE-ProRule" id="PRU10076"/>
    </source>
</evidence>
<dbReference type="NCBIfam" id="NF009676">
    <property type="entry name" value="PRK13197.1"/>
    <property type="match status" value="1"/>
</dbReference>
<dbReference type="AlphaFoldDB" id="A0A4R6VV50"/>
<evidence type="ECO:0000256" key="7">
    <source>
        <dbReference type="ARBA" id="ARBA00022801"/>
    </source>
</evidence>
<evidence type="ECO:0000256" key="4">
    <source>
        <dbReference type="ARBA" id="ARBA00006641"/>
    </source>
</evidence>
<evidence type="ECO:0000256" key="2">
    <source>
        <dbReference type="ARBA" id="ARBA00002280"/>
    </source>
</evidence>
<organism evidence="11 12">
    <name type="scientific">Maritalea mobilis</name>
    <dbReference type="NCBI Taxonomy" id="483324"/>
    <lineage>
        <taxon>Bacteria</taxon>
        <taxon>Pseudomonadati</taxon>
        <taxon>Pseudomonadota</taxon>
        <taxon>Alphaproteobacteria</taxon>
        <taxon>Hyphomicrobiales</taxon>
        <taxon>Devosiaceae</taxon>
        <taxon>Maritalea</taxon>
    </lineage>
</organism>
<reference evidence="11 12" key="1">
    <citation type="submission" date="2019-03" db="EMBL/GenBank/DDBJ databases">
        <title>Genomic Encyclopedia of Type Strains, Phase III (KMG-III): the genomes of soil and plant-associated and newly described type strains.</title>
        <authorList>
            <person name="Whitman W."/>
        </authorList>
    </citation>
    <scope>NUCLEOTIDE SEQUENCE [LARGE SCALE GENOMIC DNA]</scope>
    <source>
        <strain evidence="11 12">CGMCC 1.7002</strain>
    </source>
</reference>
<comment type="similarity">
    <text evidence="4">Belongs to the peptidase C15 family.</text>
</comment>
<dbReference type="PROSITE" id="PS01333">
    <property type="entry name" value="PYRASE_GLU"/>
    <property type="match status" value="1"/>
</dbReference>
<dbReference type="PRINTS" id="PR00706">
    <property type="entry name" value="PYROGLUPTASE"/>
</dbReference>
<feature type="active site" evidence="10">
    <location>
        <position position="141"/>
    </location>
</feature>
<dbReference type="SUPFAM" id="SSF53182">
    <property type="entry name" value="Pyrrolidone carboxyl peptidase (pyroglutamate aminopeptidase)"/>
    <property type="match status" value="1"/>
</dbReference>
<dbReference type="OrthoDB" id="9779738at2"/>
<keyword evidence="5" id="KW-0963">Cytoplasm</keyword>
<gene>
    <name evidence="11" type="ORF">ATL17_2114</name>
</gene>
<dbReference type="NCBIfam" id="TIGR00504">
    <property type="entry name" value="pyro_pdase"/>
    <property type="match status" value="1"/>
</dbReference>
<keyword evidence="12" id="KW-1185">Reference proteome</keyword>
<comment type="function">
    <text evidence="2">Removes 5-oxoproline from various penultimate amino acid residues except L-proline.</text>
</comment>
<dbReference type="Gene3D" id="3.40.630.20">
    <property type="entry name" value="Peptidase C15, pyroglutamyl peptidase I-like"/>
    <property type="match status" value="1"/>
</dbReference>
<dbReference type="GO" id="GO:0006508">
    <property type="term" value="P:proteolysis"/>
    <property type="evidence" value="ECO:0007669"/>
    <property type="project" value="UniProtKB-KW"/>
</dbReference>
<accession>A0A4R6VV50</accession>
<dbReference type="InterPro" id="IPR029762">
    <property type="entry name" value="PGP-I_bact-type"/>
</dbReference>
<keyword evidence="8" id="KW-0788">Thiol protease</keyword>
<dbReference type="PANTHER" id="PTHR23402">
    <property type="entry name" value="PROTEASE FAMILY C15 PYROGLUTAMYL-PEPTIDASE I-RELATED"/>
    <property type="match status" value="1"/>
</dbReference>
<dbReference type="InterPro" id="IPR000816">
    <property type="entry name" value="Peptidase_C15"/>
</dbReference>
<dbReference type="InterPro" id="IPR036440">
    <property type="entry name" value="Peptidase_C15-like_sf"/>
</dbReference>
<dbReference type="InterPro" id="IPR033693">
    <property type="entry name" value="PGPEP1_Glu_AS"/>
</dbReference>
<name>A0A4R6VV50_9HYPH</name>